<proteinExistence type="predicted"/>
<name>A0A0G4H8X7_9ALVE</name>
<sequence>MQQFLLSRLLLLLLAVCASAIPPPGGSIDPSVQIAVYVREPWFQAVSILCLFVLLVCTVNCTCCKSATALELQKEMQALAKEDAEREKQEREKLKAEQEKKKAANRRYVDDED</sequence>
<accession>A0A0G4H8X7</accession>
<feature type="compositionally biased region" description="Basic and acidic residues" evidence="1">
    <location>
        <begin position="81"/>
        <end position="102"/>
    </location>
</feature>
<keyword evidence="3" id="KW-0732">Signal</keyword>
<evidence type="ECO:0000256" key="2">
    <source>
        <dbReference type="SAM" id="Phobius"/>
    </source>
</evidence>
<keyword evidence="2" id="KW-1133">Transmembrane helix</keyword>
<feature type="region of interest" description="Disordered" evidence="1">
    <location>
        <begin position="81"/>
        <end position="113"/>
    </location>
</feature>
<feature type="chain" id="PRO_5005191713" evidence="3">
    <location>
        <begin position="21"/>
        <end position="113"/>
    </location>
</feature>
<gene>
    <name evidence="4" type="ORF">Cvel_25293</name>
</gene>
<evidence type="ECO:0000256" key="1">
    <source>
        <dbReference type="SAM" id="MobiDB-lite"/>
    </source>
</evidence>
<protein>
    <submittedName>
        <fullName evidence="4">Uncharacterized protein</fullName>
    </submittedName>
</protein>
<dbReference type="EMBL" id="CDMZ01002033">
    <property type="protein sequence ID" value="CEM40415.1"/>
    <property type="molecule type" value="Genomic_DNA"/>
</dbReference>
<dbReference type="AlphaFoldDB" id="A0A0G4H8X7"/>
<evidence type="ECO:0000313" key="4">
    <source>
        <dbReference type="EMBL" id="CEM40415.1"/>
    </source>
</evidence>
<reference evidence="4" key="1">
    <citation type="submission" date="2014-11" db="EMBL/GenBank/DDBJ databases">
        <authorList>
            <person name="Otto D Thomas"/>
            <person name="Naeem Raeece"/>
        </authorList>
    </citation>
    <scope>NUCLEOTIDE SEQUENCE</scope>
</reference>
<evidence type="ECO:0000256" key="3">
    <source>
        <dbReference type="SAM" id="SignalP"/>
    </source>
</evidence>
<feature type="transmembrane region" description="Helical" evidence="2">
    <location>
        <begin position="44"/>
        <end position="64"/>
    </location>
</feature>
<dbReference type="VEuPathDB" id="CryptoDB:Cvel_25293"/>
<organism evidence="4">
    <name type="scientific">Chromera velia CCMP2878</name>
    <dbReference type="NCBI Taxonomy" id="1169474"/>
    <lineage>
        <taxon>Eukaryota</taxon>
        <taxon>Sar</taxon>
        <taxon>Alveolata</taxon>
        <taxon>Colpodellida</taxon>
        <taxon>Chromeraceae</taxon>
        <taxon>Chromera</taxon>
    </lineage>
</organism>
<feature type="signal peptide" evidence="3">
    <location>
        <begin position="1"/>
        <end position="20"/>
    </location>
</feature>
<keyword evidence="2" id="KW-0812">Transmembrane</keyword>
<keyword evidence="2" id="KW-0472">Membrane</keyword>